<keyword evidence="4" id="KW-1185">Reference proteome</keyword>
<accession>A0A8S9YYA6</accession>
<dbReference type="AlphaFoldDB" id="A0A8S9YYA6"/>
<dbReference type="OrthoDB" id="6296665at2759"/>
<keyword evidence="1" id="KW-0732">Signal</keyword>
<evidence type="ECO:0000313" key="3">
    <source>
        <dbReference type="EMBL" id="KAF7255867.1"/>
    </source>
</evidence>
<comment type="caution">
    <text evidence="3">The sequence shown here is derived from an EMBL/GenBank/DDBJ whole genome shotgun (WGS) entry which is preliminary data.</text>
</comment>
<organism evidence="3 4">
    <name type="scientific">Paragonimus skrjabini miyazakii</name>
    <dbReference type="NCBI Taxonomy" id="59628"/>
    <lineage>
        <taxon>Eukaryota</taxon>
        <taxon>Metazoa</taxon>
        <taxon>Spiralia</taxon>
        <taxon>Lophotrochozoa</taxon>
        <taxon>Platyhelminthes</taxon>
        <taxon>Trematoda</taxon>
        <taxon>Digenea</taxon>
        <taxon>Plagiorchiida</taxon>
        <taxon>Troglotremata</taxon>
        <taxon>Troglotrematidae</taxon>
        <taxon>Paragonimus</taxon>
    </lineage>
</organism>
<gene>
    <name evidence="3" type="ORF">EG68_06820</name>
</gene>
<sequence length="154" mass="17027">MMPYQQVFTVCLILAGFNSHLTWVASTNADSSSIAQVSRVCPEDQQKWTPSGLAAITATDQATTSNTLQECKETCKDTNGCVAVKYSQHTKKCAILWKPNEYVNVEIADNVKIDEAVLHVLNCEGKFVDMLLGLSSLSNGYFTVCLFRWYSICA</sequence>
<dbReference type="Proteomes" id="UP000822476">
    <property type="component" value="Unassembled WGS sequence"/>
</dbReference>
<evidence type="ECO:0000259" key="2">
    <source>
        <dbReference type="Pfam" id="PF00024"/>
    </source>
</evidence>
<dbReference type="EMBL" id="JTDE01003597">
    <property type="protein sequence ID" value="KAF7255867.1"/>
    <property type="molecule type" value="Genomic_DNA"/>
</dbReference>
<evidence type="ECO:0000313" key="4">
    <source>
        <dbReference type="Proteomes" id="UP000822476"/>
    </source>
</evidence>
<dbReference type="Gene3D" id="3.50.4.10">
    <property type="entry name" value="Hepatocyte Growth Factor"/>
    <property type="match status" value="1"/>
</dbReference>
<dbReference type="Pfam" id="PF00024">
    <property type="entry name" value="PAN_1"/>
    <property type="match status" value="1"/>
</dbReference>
<feature type="domain" description="Apple" evidence="2">
    <location>
        <begin position="59"/>
        <end position="97"/>
    </location>
</feature>
<protein>
    <recommendedName>
        <fullName evidence="2">Apple domain-containing protein</fullName>
    </recommendedName>
</protein>
<feature type="chain" id="PRO_5035800573" description="Apple domain-containing protein" evidence="1">
    <location>
        <begin position="27"/>
        <end position="154"/>
    </location>
</feature>
<feature type="signal peptide" evidence="1">
    <location>
        <begin position="1"/>
        <end position="26"/>
    </location>
</feature>
<evidence type="ECO:0000256" key="1">
    <source>
        <dbReference type="SAM" id="SignalP"/>
    </source>
</evidence>
<name>A0A8S9YYA6_9TREM</name>
<reference evidence="3" key="1">
    <citation type="submission" date="2019-07" db="EMBL/GenBank/DDBJ databases">
        <title>Annotation for the trematode Paragonimus miyazaki's.</title>
        <authorList>
            <person name="Choi Y.-J."/>
        </authorList>
    </citation>
    <scope>NUCLEOTIDE SEQUENCE</scope>
    <source>
        <strain evidence="3">Japan</strain>
    </source>
</reference>
<proteinExistence type="predicted"/>
<dbReference type="InterPro" id="IPR003609">
    <property type="entry name" value="Pan_app"/>
</dbReference>